<reference evidence="2" key="1">
    <citation type="journal article" date="2012" name="Nat. Genet.">
        <title>Whole-genome sequence of Schistosoma haematobium.</title>
        <authorList>
            <person name="Young N.D."/>
            <person name="Jex A.R."/>
            <person name="Li B."/>
            <person name="Liu S."/>
            <person name="Yang L."/>
            <person name="Xiong Z."/>
            <person name="Li Y."/>
            <person name="Cantacessi C."/>
            <person name="Hall R.S."/>
            <person name="Xu X."/>
            <person name="Chen F."/>
            <person name="Wu X."/>
            <person name="Zerlotini A."/>
            <person name="Oliveira G."/>
            <person name="Hofmann A."/>
            <person name="Zhang G."/>
            <person name="Fang X."/>
            <person name="Kang Y."/>
            <person name="Campbell B.E."/>
            <person name="Loukas A."/>
            <person name="Ranganathan S."/>
            <person name="Rollinson D."/>
            <person name="Rinaldi G."/>
            <person name="Brindley P.J."/>
            <person name="Yang H."/>
            <person name="Wang J."/>
            <person name="Wang J."/>
            <person name="Gasser R.B."/>
        </authorList>
    </citation>
    <scope>NUCLEOTIDE SEQUENCE [LARGE SCALE GENOMIC DNA]</scope>
</reference>
<gene>
    <name evidence="2" type="ORF">MS3_10650</name>
</gene>
<organism evidence="2">
    <name type="scientific">Schistosoma haematobium</name>
    <name type="common">Blood fluke</name>
    <dbReference type="NCBI Taxonomy" id="6185"/>
    <lineage>
        <taxon>Eukaryota</taxon>
        <taxon>Metazoa</taxon>
        <taxon>Spiralia</taxon>
        <taxon>Lophotrochozoa</taxon>
        <taxon>Platyhelminthes</taxon>
        <taxon>Trematoda</taxon>
        <taxon>Digenea</taxon>
        <taxon>Strigeidida</taxon>
        <taxon>Schistosomatoidea</taxon>
        <taxon>Schistosomatidae</taxon>
        <taxon>Schistosoma</taxon>
    </lineage>
</organism>
<evidence type="ECO:0008006" key="3">
    <source>
        <dbReference type="Google" id="ProtNLM"/>
    </source>
</evidence>
<name>A0A095CGH0_SCHHA</name>
<evidence type="ECO:0000256" key="1">
    <source>
        <dbReference type="SAM" id="SignalP"/>
    </source>
</evidence>
<feature type="chain" id="PRO_5001907349" description="Egg protein CP391S-like protein" evidence="1">
    <location>
        <begin position="27"/>
        <end position="299"/>
    </location>
</feature>
<feature type="signal peptide" evidence="1">
    <location>
        <begin position="1"/>
        <end position="26"/>
    </location>
</feature>
<accession>A0A095CGH0</accession>
<evidence type="ECO:0000313" key="2">
    <source>
        <dbReference type="EMBL" id="KGB42063.1"/>
    </source>
</evidence>
<proteinExistence type="predicted"/>
<sequence length="299" mass="34515">FRLPISSSLSVLLYSIIVLPNKFLECQDICKERGLLDYHKIVFENDSYHYSLHYQYSLRIRLDQPHPIANGKFVQTDRFGVDSSSNSFKFLVYFKSILLIKCKIINHFACFYEENQFGSRMLATKALGEIKYSTDVRISGVELLNKVVDGSVINLMYPNGKISMYYENIPTQFEQHNITGEMFRQFQCERPALHQLTFPRKWAKTGTLVEFEVIGTYCPKYKTPETCQNAATMNTKCFWCGKANRCIESDDNATHDLNVNDCRVEKISEINELRTPTPTIPNESTLMSTEVQVTENVNE</sequence>
<keyword evidence="1" id="KW-0732">Signal</keyword>
<protein>
    <recommendedName>
        <fullName evidence="3">Egg protein CP391S-like protein</fullName>
    </recommendedName>
</protein>
<feature type="non-terminal residue" evidence="2">
    <location>
        <position position="1"/>
    </location>
</feature>
<feature type="non-terminal residue" evidence="2">
    <location>
        <position position="299"/>
    </location>
</feature>
<dbReference type="AlphaFoldDB" id="A0A095CGH0"/>
<dbReference type="EMBL" id="KL252384">
    <property type="protein sequence ID" value="KGB42063.1"/>
    <property type="molecule type" value="Genomic_DNA"/>
</dbReference>